<evidence type="ECO:0000313" key="1">
    <source>
        <dbReference type="EMBL" id="EGB04065.1"/>
    </source>
</evidence>
<dbReference type="SUPFAM" id="SSF56801">
    <property type="entry name" value="Acetyl-CoA synthetase-like"/>
    <property type="match status" value="1"/>
</dbReference>
<name>F0YLB8_AURAN</name>
<organism evidence="2">
    <name type="scientific">Aureococcus anophagefferens</name>
    <name type="common">Harmful bloom alga</name>
    <dbReference type="NCBI Taxonomy" id="44056"/>
    <lineage>
        <taxon>Eukaryota</taxon>
        <taxon>Sar</taxon>
        <taxon>Stramenopiles</taxon>
        <taxon>Ochrophyta</taxon>
        <taxon>Pelagophyceae</taxon>
        <taxon>Pelagomonadales</taxon>
        <taxon>Pelagomonadaceae</taxon>
        <taxon>Aureococcus</taxon>
    </lineage>
</organism>
<dbReference type="GO" id="GO:0005737">
    <property type="term" value="C:cytoplasm"/>
    <property type="evidence" value="ECO:0007669"/>
    <property type="project" value="TreeGrafter"/>
</dbReference>
<dbReference type="Proteomes" id="UP000002729">
    <property type="component" value="Unassembled WGS sequence"/>
</dbReference>
<evidence type="ECO:0000313" key="2">
    <source>
        <dbReference type="Proteomes" id="UP000002729"/>
    </source>
</evidence>
<proteinExistence type="predicted"/>
<reference evidence="1 2" key="1">
    <citation type="journal article" date="2011" name="Proc. Natl. Acad. Sci. U.S.A.">
        <title>Niche of harmful alga Aureococcus anophagefferens revealed through ecogenomics.</title>
        <authorList>
            <person name="Gobler C.J."/>
            <person name="Berry D.L."/>
            <person name="Dyhrman S.T."/>
            <person name="Wilhelm S.W."/>
            <person name="Salamov A."/>
            <person name="Lobanov A.V."/>
            <person name="Zhang Y."/>
            <person name="Collier J.L."/>
            <person name="Wurch L.L."/>
            <person name="Kustka A.B."/>
            <person name="Dill B.D."/>
            <person name="Shah M."/>
            <person name="VerBerkmoes N.C."/>
            <person name="Kuo A."/>
            <person name="Terry A."/>
            <person name="Pangilinan J."/>
            <person name="Lindquist E.A."/>
            <person name="Lucas S."/>
            <person name="Paulsen I.T."/>
            <person name="Hattenrath-Lehmann T.K."/>
            <person name="Talmage S.C."/>
            <person name="Walker E.A."/>
            <person name="Koch F."/>
            <person name="Burson A.M."/>
            <person name="Marcoval M.A."/>
            <person name="Tang Y.Z."/>
            <person name="Lecleir G.R."/>
            <person name="Coyne K.J."/>
            <person name="Berg G.M."/>
            <person name="Bertrand E.M."/>
            <person name="Saito M.A."/>
            <person name="Gladyshev V.N."/>
            <person name="Grigoriev I.V."/>
        </authorList>
    </citation>
    <scope>NUCLEOTIDE SEQUENCE [LARGE SCALE GENOMIC DNA]</scope>
    <source>
        <strain evidence="2">CCMP 1984</strain>
    </source>
</reference>
<dbReference type="RefSeq" id="XP_009041190.1">
    <property type="nucleotide sequence ID" value="XM_009042942.1"/>
</dbReference>
<dbReference type="GO" id="GO:0044550">
    <property type="term" value="P:secondary metabolite biosynthetic process"/>
    <property type="evidence" value="ECO:0007669"/>
    <property type="project" value="TreeGrafter"/>
</dbReference>
<dbReference type="InParanoid" id="F0YLB8"/>
<protein>
    <submittedName>
        <fullName evidence="1">Uncharacterized protein</fullName>
    </submittedName>
</protein>
<accession>F0YLB8</accession>
<dbReference type="GO" id="GO:0043041">
    <property type="term" value="P:amino acid activation for nonribosomal peptide biosynthetic process"/>
    <property type="evidence" value="ECO:0007669"/>
    <property type="project" value="TreeGrafter"/>
</dbReference>
<feature type="non-terminal residue" evidence="1">
    <location>
        <position position="1"/>
    </location>
</feature>
<dbReference type="InterPro" id="IPR042099">
    <property type="entry name" value="ANL_N_sf"/>
</dbReference>
<sequence>GEPLENVLCYVVDPEINSLLPIGIYGELWIGGVQVARGYLNRPELTAERFVPSPWSTIELGRGIVYRSGDSVRWCIDGELEFAGRIDF</sequence>
<dbReference type="GeneID" id="20221255"/>
<dbReference type="PANTHER" id="PTHR45527">
    <property type="entry name" value="NONRIBOSOMAL PEPTIDE SYNTHETASE"/>
    <property type="match status" value="1"/>
</dbReference>
<dbReference type="OrthoDB" id="78868at2759"/>
<dbReference type="AlphaFoldDB" id="F0YLB8"/>
<dbReference type="KEGG" id="aaf:AURANDRAFT_33123"/>
<keyword evidence="2" id="KW-1185">Reference proteome</keyword>
<dbReference type="GO" id="GO:0031177">
    <property type="term" value="F:phosphopantetheine binding"/>
    <property type="evidence" value="ECO:0007669"/>
    <property type="project" value="TreeGrafter"/>
</dbReference>
<dbReference type="PANTHER" id="PTHR45527:SF1">
    <property type="entry name" value="FATTY ACID SYNTHASE"/>
    <property type="match status" value="1"/>
</dbReference>
<gene>
    <name evidence="1" type="ORF">AURANDRAFT_33123</name>
</gene>
<dbReference type="Gene3D" id="3.40.50.12780">
    <property type="entry name" value="N-terminal domain of ligase-like"/>
    <property type="match status" value="1"/>
</dbReference>
<dbReference type="EMBL" id="GL833156">
    <property type="protein sequence ID" value="EGB04065.1"/>
    <property type="molecule type" value="Genomic_DNA"/>
</dbReference>